<name>A0ABW8SQ15_9CLOT</name>
<evidence type="ECO:0000256" key="1">
    <source>
        <dbReference type="SAM" id="MobiDB-lite"/>
    </source>
</evidence>
<proteinExistence type="predicted"/>
<accession>A0ABW8SQ15</accession>
<protein>
    <recommendedName>
        <fullName evidence="4">Transposase</fullName>
    </recommendedName>
</protein>
<evidence type="ECO:0008006" key="4">
    <source>
        <dbReference type="Google" id="ProtNLM"/>
    </source>
</evidence>
<gene>
    <name evidence="2" type="ORF">ACJDU8_21760</name>
</gene>
<feature type="region of interest" description="Disordered" evidence="1">
    <location>
        <begin position="1"/>
        <end position="53"/>
    </location>
</feature>
<evidence type="ECO:0000313" key="3">
    <source>
        <dbReference type="Proteomes" id="UP001623660"/>
    </source>
</evidence>
<sequence>MERSKRKKDGQPQNKDSKGHVRSVPRGNKNAETHGLFSKYLPGETSERGYRLY</sequence>
<organism evidence="2 3">
    <name type="scientific">Candidatus Clostridium eludens</name>
    <dbReference type="NCBI Taxonomy" id="3381663"/>
    <lineage>
        <taxon>Bacteria</taxon>
        <taxon>Bacillati</taxon>
        <taxon>Bacillota</taxon>
        <taxon>Clostridia</taxon>
        <taxon>Eubacteriales</taxon>
        <taxon>Clostridiaceae</taxon>
        <taxon>Clostridium</taxon>
    </lineage>
</organism>
<dbReference type="EMBL" id="JBJHZX010000049">
    <property type="protein sequence ID" value="MFL0198169.1"/>
    <property type="molecule type" value="Genomic_DNA"/>
</dbReference>
<dbReference type="RefSeq" id="WP_406794278.1">
    <property type="nucleotide sequence ID" value="NZ_JBJHZX010000049.1"/>
</dbReference>
<dbReference type="Proteomes" id="UP001623660">
    <property type="component" value="Unassembled WGS sequence"/>
</dbReference>
<keyword evidence="3" id="KW-1185">Reference proteome</keyword>
<comment type="caution">
    <text evidence="2">The sequence shown here is derived from an EMBL/GenBank/DDBJ whole genome shotgun (WGS) entry which is preliminary data.</text>
</comment>
<evidence type="ECO:0000313" key="2">
    <source>
        <dbReference type="EMBL" id="MFL0198169.1"/>
    </source>
</evidence>
<reference evidence="2 3" key="1">
    <citation type="submission" date="2024-11" db="EMBL/GenBank/DDBJ databases">
        <authorList>
            <person name="Heng Y.C."/>
            <person name="Lim A.C.H."/>
            <person name="Lee J.K.Y."/>
            <person name="Kittelmann S."/>
        </authorList>
    </citation>
    <scope>NUCLEOTIDE SEQUENCE [LARGE SCALE GENOMIC DNA]</scope>
    <source>
        <strain evidence="2 3">WILCCON 0269</strain>
    </source>
</reference>